<dbReference type="AlphaFoldDB" id="A0A382CGP0"/>
<protein>
    <submittedName>
        <fullName evidence="1">Uncharacterized protein</fullName>
    </submittedName>
</protein>
<name>A0A382CGP0_9ZZZZ</name>
<gene>
    <name evidence="1" type="ORF">METZ01_LOCUS178064</name>
</gene>
<reference evidence="1" key="1">
    <citation type="submission" date="2018-05" db="EMBL/GenBank/DDBJ databases">
        <authorList>
            <person name="Lanie J.A."/>
            <person name="Ng W.-L."/>
            <person name="Kazmierczak K.M."/>
            <person name="Andrzejewski T.M."/>
            <person name="Davidsen T.M."/>
            <person name="Wayne K.J."/>
            <person name="Tettelin H."/>
            <person name="Glass J.I."/>
            <person name="Rusch D."/>
            <person name="Podicherti R."/>
            <person name="Tsui H.-C.T."/>
            <person name="Winkler M.E."/>
        </authorList>
    </citation>
    <scope>NUCLEOTIDE SEQUENCE</scope>
</reference>
<evidence type="ECO:0000313" key="1">
    <source>
        <dbReference type="EMBL" id="SVB25210.1"/>
    </source>
</evidence>
<dbReference type="PROSITE" id="PS51257">
    <property type="entry name" value="PROKAR_LIPOPROTEIN"/>
    <property type="match status" value="1"/>
</dbReference>
<sequence>MKHLLLTTIAAVVLVACRSPKPSGISINDAAVEAGNPLVFH</sequence>
<accession>A0A382CGP0</accession>
<dbReference type="EMBL" id="UINC01034411">
    <property type="protein sequence ID" value="SVB25210.1"/>
    <property type="molecule type" value="Genomic_DNA"/>
</dbReference>
<proteinExistence type="predicted"/>
<feature type="non-terminal residue" evidence="1">
    <location>
        <position position="41"/>
    </location>
</feature>
<organism evidence="1">
    <name type="scientific">marine metagenome</name>
    <dbReference type="NCBI Taxonomy" id="408172"/>
    <lineage>
        <taxon>unclassified sequences</taxon>
        <taxon>metagenomes</taxon>
        <taxon>ecological metagenomes</taxon>
    </lineage>
</organism>